<sequence length="486" mass="52758">MRLITLFLLLISSACAAQKIHVGAKHFNEGYILSEIIAQLLEANGYEVDRHYNLGGTMVCFAALEKGEIDIYPEYTGTIASEILKLKGPITVNAIREQMRTRFGLSLSDPYGFNNTYALVVTKELAEARSISSISDLIKNNNLNIGLSYEFLKREDGWGNLSKAYGLLQQPTGLEHGLAYQALEQKRIDVTDAYSTDGEITKYDLVLLKDDLNFFPAYEAVSLYSDRLPEKARQVIAQLTATLNESKMQAMNAAVLYGEKDFATVASDFLKQQHLITQATGARSSSKEIILKTAEHIGITCIAIIAAIFLSIPLGVIIYWNPRLAGAALYLTGLLQTIPSIALLAVMIPLLGIGTLPAVVALFLYALLPIIRNTVTGLQSVDPVLKKVADSLGMSRLQKLRYVEFPLALPLVISGIRVAAVISIGTATLAAFIGAGGLGEFIVTGLALNNTRLILQGALPAATLALIVELLFELLAKLVIPAHLRR</sequence>
<evidence type="ECO:0000256" key="3">
    <source>
        <dbReference type="ARBA" id="ARBA00022692"/>
    </source>
</evidence>
<accession>A0AAP2DHT0</accession>
<comment type="similarity">
    <text evidence="6">In the C-terminal section; belongs to the OsmX family.</text>
</comment>
<dbReference type="InterPro" id="IPR000515">
    <property type="entry name" value="MetI-like"/>
</dbReference>
<protein>
    <submittedName>
        <fullName evidence="11">ABC transporter permease subunit</fullName>
    </submittedName>
</protein>
<dbReference type="PROSITE" id="PS50928">
    <property type="entry name" value="ABC_TM1"/>
    <property type="match status" value="1"/>
</dbReference>
<dbReference type="SUPFAM" id="SSF53850">
    <property type="entry name" value="Periplasmic binding protein-like II"/>
    <property type="match status" value="1"/>
</dbReference>
<dbReference type="Gene3D" id="3.40.190.10">
    <property type="entry name" value="Periplasmic binding protein-like II"/>
    <property type="match status" value="1"/>
</dbReference>
<feature type="transmembrane region" description="Helical" evidence="8">
    <location>
        <begin position="354"/>
        <end position="371"/>
    </location>
</feature>
<dbReference type="PROSITE" id="PS51257">
    <property type="entry name" value="PROKAR_LIPOPROTEIN"/>
    <property type="match status" value="1"/>
</dbReference>
<feature type="signal peptide" evidence="9">
    <location>
        <begin position="1"/>
        <end position="16"/>
    </location>
</feature>
<feature type="transmembrane region" description="Helical" evidence="8">
    <location>
        <begin position="297"/>
        <end position="320"/>
    </location>
</feature>
<evidence type="ECO:0000256" key="5">
    <source>
        <dbReference type="ARBA" id="ARBA00023136"/>
    </source>
</evidence>
<organism evidence="11 12">
    <name type="scientific">Chryseosolibacter histidini</name>
    <dbReference type="NCBI Taxonomy" id="2782349"/>
    <lineage>
        <taxon>Bacteria</taxon>
        <taxon>Pseudomonadati</taxon>
        <taxon>Bacteroidota</taxon>
        <taxon>Cytophagia</taxon>
        <taxon>Cytophagales</taxon>
        <taxon>Chryseotaleaceae</taxon>
        <taxon>Chryseosolibacter</taxon>
    </lineage>
</organism>
<keyword evidence="5 8" id="KW-0472">Membrane</keyword>
<evidence type="ECO:0000256" key="1">
    <source>
        <dbReference type="ARBA" id="ARBA00004651"/>
    </source>
</evidence>
<evidence type="ECO:0000256" key="6">
    <source>
        <dbReference type="ARBA" id="ARBA00035642"/>
    </source>
</evidence>
<feature type="transmembrane region" description="Helical" evidence="8">
    <location>
        <begin position="327"/>
        <end position="348"/>
    </location>
</feature>
<name>A0AAP2DHT0_9BACT</name>
<evidence type="ECO:0000256" key="7">
    <source>
        <dbReference type="ARBA" id="ARBA00035652"/>
    </source>
</evidence>
<dbReference type="EMBL" id="JAHESF010000001">
    <property type="protein sequence ID" value="MBT1695277.1"/>
    <property type="molecule type" value="Genomic_DNA"/>
</dbReference>
<dbReference type="PANTHER" id="PTHR30177:SF4">
    <property type="entry name" value="OSMOPROTECTANT IMPORT PERMEASE PROTEIN OSMW"/>
    <property type="match status" value="1"/>
</dbReference>
<gene>
    <name evidence="11" type="ORF">KK083_00225</name>
</gene>
<evidence type="ECO:0000313" key="11">
    <source>
        <dbReference type="EMBL" id="MBT1695277.1"/>
    </source>
</evidence>
<comment type="subcellular location">
    <subcellularLocation>
        <location evidence="1 8">Cell membrane</location>
        <topology evidence="1 8">Multi-pass membrane protein</topology>
    </subcellularLocation>
</comment>
<dbReference type="Proteomes" id="UP001319200">
    <property type="component" value="Unassembled WGS sequence"/>
</dbReference>
<dbReference type="SUPFAM" id="SSF161098">
    <property type="entry name" value="MetI-like"/>
    <property type="match status" value="1"/>
</dbReference>
<keyword evidence="9" id="KW-0732">Signal</keyword>
<dbReference type="Gene3D" id="1.10.3720.10">
    <property type="entry name" value="MetI-like"/>
    <property type="match status" value="1"/>
</dbReference>
<evidence type="ECO:0000259" key="10">
    <source>
        <dbReference type="PROSITE" id="PS50928"/>
    </source>
</evidence>
<dbReference type="RefSeq" id="WP_254158758.1">
    <property type="nucleotide sequence ID" value="NZ_JAHESF010000001.1"/>
</dbReference>
<keyword evidence="3 8" id="KW-0812">Transmembrane</keyword>
<dbReference type="PANTHER" id="PTHR30177">
    <property type="entry name" value="GLYCINE BETAINE/L-PROLINE TRANSPORT SYSTEM PERMEASE PROTEIN PROW"/>
    <property type="match status" value="1"/>
</dbReference>
<keyword evidence="4 8" id="KW-1133">Transmembrane helix</keyword>
<dbReference type="AlphaFoldDB" id="A0AAP2DHT0"/>
<feature type="domain" description="ABC transmembrane type-1" evidence="10">
    <location>
        <begin position="293"/>
        <end position="476"/>
    </location>
</feature>
<dbReference type="CDD" id="cd06261">
    <property type="entry name" value="TM_PBP2"/>
    <property type="match status" value="1"/>
</dbReference>
<evidence type="ECO:0000256" key="8">
    <source>
        <dbReference type="RuleBase" id="RU363032"/>
    </source>
</evidence>
<keyword evidence="2 8" id="KW-0813">Transport</keyword>
<dbReference type="InterPro" id="IPR007210">
    <property type="entry name" value="ABC_Gly_betaine_transp_sub-bd"/>
</dbReference>
<comment type="similarity">
    <text evidence="7">In the N-terminal section; belongs to the binding-protein-dependent transport system permease family.</text>
</comment>
<proteinExistence type="inferred from homology"/>
<dbReference type="GO" id="GO:0043190">
    <property type="term" value="C:ATP-binding cassette (ABC) transporter complex"/>
    <property type="evidence" value="ECO:0007669"/>
    <property type="project" value="InterPro"/>
</dbReference>
<comment type="caution">
    <text evidence="11">The sequence shown here is derived from an EMBL/GenBank/DDBJ whole genome shotgun (WGS) entry which is preliminary data.</text>
</comment>
<dbReference type="InterPro" id="IPR051204">
    <property type="entry name" value="ABC_transp_perm/SBD"/>
</dbReference>
<dbReference type="GO" id="GO:0031460">
    <property type="term" value="P:glycine betaine transport"/>
    <property type="evidence" value="ECO:0007669"/>
    <property type="project" value="UniProtKB-ARBA"/>
</dbReference>
<evidence type="ECO:0000256" key="4">
    <source>
        <dbReference type="ARBA" id="ARBA00022989"/>
    </source>
</evidence>
<feature type="transmembrane region" description="Helical" evidence="8">
    <location>
        <begin position="453"/>
        <end position="476"/>
    </location>
</feature>
<dbReference type="InterPro" id="IPR035906">
    <property type="entry name" value="MetI-like_sf"/>
</dbReference>
<feature type="transmembrane region" description="Helical" evidence="8">
    <location>
        <begin position="407"/>
        <end position="433"/>
    </location>
</feature>
<evidence type="ECO:0000313" key="12">
    <source>
        <dbReference type="Proteomes" id="UP001319200"/>
    </source>
</evidence>
<feature type="chain" id="PRO_5042993344" evidence="9">
    <location>
        <begin position="17"/>
        <end position="486"/>
    </location>
</feature>
<dbReference type="FunFam" id="1.10.3720.10:FF:000001">
    <property type="entry name" value="Glycine betaine ABC transporter, permease"/>
    <property type="match status" value="1"/>
</dbReference>
<dbReference type="GO" id="GO:0022857">
    <property type="term" value="F:transmembrane transporter activity"/>
    <property type="evidence" value="ECO:0007669"/>
    <property type="project" value="InterPro"/>
</dbReference>
<evidence type="ECO:0000256" key="9">
    <source>
        <dbReference type="SAM" id="SignalP"/>
    </source>
</evidence>
<comment type="similarity">
    <text evidence="8">Belongs to the binding-protein-dependent transport system permease family.</text>
</comment>
<reference evidence="11 12" key="1">
    <citation type="submission" date="2021-05" db="EMBL/GenBank/DDBJ databases">
        <title>A Polyphasic approach of four new species of the genus Ohtaekwangia: Ohtaekwangia histidinii sp. nov., Ohtaekwangia cretensis sp. nov., Ohtaekwangia indiensis sp. nov., Ohtaekwangia reichenbachii sp. nov. from diverse environment.</title>
        <authorList>
            <person name="Octaviana S."/>
        </authorList>
    </citation>
    <scope>NUCLEOTIDE SEQUENCE [LARGE SCALE GENOMIC DNA]</scope>
    <source>
        <strain evidence="11 12">PWU4</strain>
    </source>
</reference>
<keyword evidence="12" id="KW-1185">Reference proteome</keyword>
<evidence type="ECO:0000256" key="2">
    <source>
        <dbReference type="ARBA" id="ARBA00022448"/>
    </source>
</evidence>
<dbReference type="Pfam" id="PF04069">
    <property type="entry name" value="OpuAC"/>
    <property type="match status" value="1"/>
</dbReference>
<dbReference type="Pfam" id="PF00528">
    <property type="entry name" value="BPD_transp_1"/>
    <property type="match status" value="1"/>
</dbReference>
<dbReference type="Gene3D" id="3.40.190.120">
    <property type="entry name" value="Osmoprotection protein (prox), domain 2"/>
    <property type="match status" value="1"/>
</dbReference>